<reference evidence="2 3" key="1">
    <citation type="journal article" date="2018" name="Nat. Ecol. Evol.">
        <title>Shark genomes provide insights into elasmobranch evolution and the origin of vertebrates.</title>
        <authorList>
            <person name="Hara Y"/>
            <person name="Yamaguchi K"/>
            <person name="Onimaru K"/>
            <person name="Kadota M"/>
            <person name="Koyanagi M"/>
            <person name="Keeley SD"/>
            <person name="Tatsumi K"/>
            <person name="Tanaka K"/>
            <person name="Motone F"/>
            <person name="Kageyama Y"/>
            <person name="Nozu R"/>
            <person name="Adachi N"/>
            <person name="Nishimura O"/>
            <person name="Nakagawa R"/>
            <person name="Tanegashima C"/>
            <person name="Kiyatake I"/>
            <person name="Matsumoto R"/>
            <person name="Murakumo K"/>
            <person name="Nishida K"/>
            <person name="Terakita A"/>
            <person name="Kuratani S"/>
            <person name="Sato K"/>
            <person name="Hyodo S Kuraku.S."/>
        </authorList>
    </citation>
    <scope>NUCLEOTIDE SEQUENCE [LARGE SCALE GENOMIC DNA]</scope>
</reference>
<feature type="region of interest" description="Disordered" evidence="1">
    <location>
        <begin position="1"/>
        <end position="35"/>
    </location>
</feature>
<accession>A0A401RET0</accession>
<comment type="caution">
    <text evidence="2">The sequence shown here is derived from an EMBL/GenBank/DDBJ whole genome shotgun (WGS) entry which is preliminary data.</text>
</comment>
<keyword evidence="3" id="KW-1185">Reference proteome</keyword>
<dbReference type="AlphaFoldDB" id="A0A401RET0"/>
<name>A0A401RET0_CHIPU</name>
<proteinExistence type="predicted"/>
<evidence type="ECO:0000256" key="1">
    <source>
        <dbReference type="SAM" id="MobiDB-lite"/>
    </source>
</evidence>
<evidence type="ECO:0000313" key="2">
    <source>
        <dbReference type="EMBL" id="GCC16637.1"/>
    </source>
</evidence>
<sequence>MTSQKMAAPRKKYRQEGSGKRQEVTSARAGRRENSVISRSAVLHQRYEIIVIASGPDASEWIFDIVLLQWSRQDQEHSAPYGVKGSPAAVISR</sequence>
<organism evidence="2 3">
    <name type="scientific">Chiloscyllium punctatum</name>
    <name type="common">Brownbanded bambooshark</name>
    <name type="synonym">Hemiscyllium punctatum</name>
    <dbReference type="NCBI Taxonomy" id="137246"/>
    <lineage>
        <taxon>Eukaryota</taxon>
        <taxon>Metazoa</taxon>
        <taxon>Chordata</taxon>
        <taxon>Craniata</taxon>
        <taxon>Vertebrata</taxon>
        <taxon>Chondrichthyes</taxon>
        <taxon>Elasmobranchii</taxon>
        <taxon>Galeomorphii</taxon>
        <taxon>Galeoidea</taxon>
        <taxon>Orectolobiformes</taxon>
        <taxon>Hemiscylliidae</taxon>
        <taxon>Chiloscyllium</taxon>
    </lineage>
</organism>
<gene>
    <name evidence="2" type="ORF">chiPu_0021902</name>
</gene>
<dbReference type="EMBL" id="BEZZ01005195">
    <property type="protein sequence ID" value="GCC16637.1"/>
    <property type="molecule type" value="Genomic_DNA"/>
</dbReference>
<dbReference type="Proteomes" id="UP000287033">
    <property type="component" value="Unassembled WGS sequence"/>
</dbReference>
<feature type="compositionally biased region" description="Basic and acidic residues" evidence="1">
    <location>
        <begin position="14"/>
        <end position="23"/>
    </location>
</feature>
<protein>
    <submittedName>
        <fullName evidence="2">Uncharacterized protein</fullName>
    </submittedName>
</protein>
<evidence type="ECO:0000313" key="3">
    <source>
        <dbReference type="Proteomes" id="UP000287033"/>
    </source>
</evidence>